<protein>
    <submittedName>
        <fullName evidence="7">RsmB/NOP family class I SAM-dependent RNA methyltransferase</fullName>
    </submittedName>
</protein>
<feature type="binding site" evidence="5">
    <location>
        <position position="288"/>
    </location>
    <ligand>
        <name>S-adenosyl-L-methionine</name>
        <dbReference type="ChEBI" id="CHEBI:59789"/>
    </ligand>
</feature>
<dbReference type="InterPro" id="IPR029063">
    <property type="entry name" value="SAM-dependent_MTases_sf"/>
</dbReference>
<comment type="caution">
    <text evidence="7">The sequence shown here is derived from an EMBL/GenBank/DDBJ whole genome shotgun (WGS) entry which is preliminary data.</text>
</comment>
<dbReference type="GO" id="GO:0008168">
    <property type="term" value="F:methyltransferase activity"/>
    <property type="evidence" value="ECO:0007669"/>
    <property type="project" value="UniProtKB-KW"/>
</dbReference>
<accession>A0ABP7P3M3</accession>
<gene>
    <name evidence="7" type="ORF">GCM10022210_01650</name>
</gene>
<dbReference type="SUPFAM" id="SSF53335">
    <property type="entry name" value="S-adenosyl-L-methionine-dependent methyltransferases"/>
    <property type="match status" value="1"/>
</dbReference>
<feature type="active site" description="Nucleophile" evidence="5">
    <location>
        <position position="341"/>
    </location>
</feature>
<evidence type="ECO:0000256" key="3">
    <source>
        <dbReference type="ARBA" id="ARBA00022691"/>
    </source>
</evidence>
<keyword evidence="4 5" id="KW-0694">RNA-binding</keyword>
<feature type="binding site" evidence="5">
    <location>
        <position position="268"/>
    </location>
    <ligand>
        <name>S-adenosyl-L-methionine</name>
        <dbReference type="ChEBI" id="CHEBI:59789"/>
    </ligand>
</feature>
<evidence type="ECO:0000313" key="7">
    <source>
        <dbReference type="EMBL" id="GAA3958058.1"/>
    </source>
</evidence>
<organism evidence="7 8">
    <name type="scientific">Mucilaginibacter dorajii</name>
    <dbReference type="NCBI Taxonomy" id="692994"/>
    <lineage>
        <taxon>Bacteria</taxon>
        <taxon>Pseudomonadati</taxon>
        <taxon>Bacteroidota</taxon>
        <taxon>Sphingobacteriia</taxon>
        <taxon>Sphingobacteriales</taxon>
        <taxon>Sphingobacteriaceae</taxon>
        <taxon>Mucilaginibacter</taxon>
    </lineage>
</organism>
<evidence type="ECO:0000259" key="6">
    <source>
        <dbReference type="PROSITE" id="PS51686"/>
    </source>
</evidence>
<dbReference type="GO" id="GO:0032259">
    <property type="term" value="P:methylation"/>
    <property type="evidence" value="ECO:0007669"/>
    <property type="project" value="UniProtKB-KW"/>
</dbReference>
<dbReference type="InterPro" id="IPR001678">
    <property type="entry name" value="MeTrfase_RsmB-F_NOP2_dom"/>
</dbReference>
<dbReference type="Gene3D" id="3.40.50.150">
    <property type="entry name" value="Vaccinia Virus protein VP39"/>
    <property type="match status" value="1"/>
</dbReference>
<dbReference type="Pfam" id="PF01189">
    <property type="entry name" value="Methyltr_RsmB-F"/>
    <property type="match status" value="1"/>
</dbReference>
<dbReference type="InterPro" id="IPR023267">
    <property type="entry name" value="RCMT"/>
</dbReference>
<dbReference type="Proteomes" id="UP001500742">
    <property type="component" value="Unassembled WGS sequence"/>
</dbReference>
<comment type="similarity">
    <text evidence="5">Belongs to the class I-like SAM-binding methyltransferase superfamily. RsmB/NOP family.</text>
</comment>
<evidence type="ECO:0000313" key="8">
    <source>
        <dbReference type="Proteomes" id="UP001500742"/>
    </source>
</evidence>
<evidence type="ECO:0000256" key="2">
    <source>
        <dbReference type="ARBA" id="ARBA00022679"/>
    </source>
</evidence>
<dbReference type="PANTHER" id="PTHR22807:SF61">
    <property type="entry name" value="NOL1_NOP2_SUN FAMILY PROTEIN _ ANTITERMINATION NUSB DOMAIN-CONTAINING PROTEIN"/>
    <property type="match status" value="1"/>
</dbReference>
<proteinExistence type="inferred from homology"/>
<dbReference type="PANTHER" id="PTHR22807">
    <property type="entry name" value="NOP2 YEAST -RELATED NOL1/NOP2/FMU SUN DOMAIN-CONTAINING"/>
    <property type="match status" value="1"/>
</dbReference>
<keyword evidence="3 5" id="KW-0949">S-adenosyl-L-methionine</keyword>
<comment type="caution">
    <text evidence="5">Lacks conserved residue(s) required for the propagation of feature annotation.</text>
</comment>
<feature type="domain" description="SAM-dependent MTase RsmB/NOP-type" evidence="6">
    <location>
        <begin position="126"/>
        <end position="390"/>
    </location>
</feature>
<dbReference type="EMBL" id="BAAAZC010000002">
    <property type="protein sequence ID" value="GAA3958058.1"/>
    <property type="molecule type" value="Genomic_DNA"/>
</dbReference>
<evidence type="ECO:0000256" key="4">
    <source>
        <dbReference type="ARBA" id="ARBA00022884"/>
    </source>
</evidence>
<keyword evidence="2 5" id="KW-0808">Transferase</keyword>
<reference evidence="8" key="1">
    <citation type="journal article" date="2019" name="Int. J. Syst. Evol. Microbiol.">
        <title>The Global Catalogue of Microorganisms (GCM) 10K type strain sequencing project: providing services to taxonomists for standard genome sequencing and annotation.</title>
        <authorList>
            <consortium name="The Broad Institute Genomics Platform"/>
            <consortium name="The Broad Institute Genome Sequencing Center for Infectious Disease"/>
            <person name="Wu L."/>
            <person name="Ma J."/>
        </authorList>
    </citation>
    <scope>NUCLEOTIDE SEQUENCE [LARGE SCALE GENOMIC DNA]</scope>
    <source>
        <strain evidence="8">JCM 16601</strain>
    </source>
</reference>
<dbReference type="RefSeq" id="WP_259092666.1">
    <property type="nucleotide sequence ID" value="NZ_BAAAZC010000002.1"/>
</dbReference>
<evidence type="ECO:0000256" key="1">
    <source>
        <dbReference type="ARBA" id="ARBA00022603"/>
    </source>
</evidence>
<keyword evidence="8" id="KW-1185">Reference proteome</keyword>
<evidence type="ECO:0000256" key="5">
    <source>
        <dbReference type="PROSITE-ProRule" id="PRU01023"/>
    </source>
</evidence>
<dbReference type="PRINTS" id="PR02008">
    <property type="entry name" value="RCMTFAMILY"/>
</dbReference>
<dbReference type="InterPro" id="IPR049560">
    <property type="entry name" value="MeTrfase_RsmB-F_NOP2_cat"/>
</dbReference>
<name>A0ABP7P3M3_9SPHI</name>
<feature type="binding site" evidence="5">
    <location>
        <position position="241"/>
    </location>
    <ligand>
        <name>S-adenosyl-L-methionine</name>
        <dbReference type="ChEBI" id="CHEBI:59789"/>
    </ligand>
</feature>
<keyword evidence="1 5" id="KW-0489">Methyltransferase</keyword>
<dbReference type="PROSITE" id="PS51686">
    <property type="entry name" value="SAM_MT_RSMB_NOP"/>
    <property type="match status" value="1"/>
</dbReference>
<sequence>MKAINQLKTFQRIIGEYPVDTPLSKFLPGFYRQNKQMGSTDRRVANRLIYSYFRLGQALPNLATDERLNVAEFLCNTNTNSFLQHFKPEWAACIHFNIDDKLALVKTAYPTFKLEDVFPWTGQISEGIDKGAFLKSFFCQPDLFIRVRNGYDHLVKAELNKAEVIFKDEGNGCYSLPNGTRLETIFPKQNWFEIQDLSSQQTGDFFRPQRWDSWWDACAASGGKSLLLHEDEPNIKLVVSDIRESVLVNLDERFQLAGLTKYQKKVLDLTTNVDQTLHDYQFDGIILDAPCSGSGTWGRTPEMIAQFMPAKIEFFQRLQKNIAQNVVKYLKPGKPLIYITCSAFKGENEDVVDYLVKELGLKLEESKVLKGYEHKADTMFVARLSPRPPK</sequence>